<gene>
    <name evidence="1" type="ORF">ERS013201_01437</name>
</gene>
<accession>A0A655WQZ5</accession>
<dbReference type="EMBL" id="CWQJ01000007">
    <property type="protein sequence ID" value="CSB96801.1"/>
    <property type="molecule type" value="Genomic_DNA"/>
</dbReference>
<name>A0A655WQZ5_VIBCL</name>
<protein>
    <submittedName>
        <fullName evidence="1">Uncharacterized protein</fullName>
    </submittedName>
</protein>
<organism evidence="1 2">
    <name type="scientific">Vibrio cholerae</name>
    <dbReference type="NCBI Taxonomy" id="666"/>
    <lineage>
        <taxon>Bacteria</taxon>
        <taxon>Pseudomonadati</taxon>
        <taxon>Pseudomonadota</taxon>
        <taxon>Gammaproteobacteria</taxon>
        <taxon>Vibrionales</taxon>
        <taxon>Vibrionaceae</taxon>
        <taxon>Vibrio</taxon>
    </lineage>
</organism>
<dbReference type="AlphaFoldDB" id="A0A655WQZ5"/>
<evidence type="ECO:0000313" key="2">
    <source>
        <dbReference type="Proteomes" id="UP000046067"/>
    </source>
</evidence>
<proteinExistence type="predicted"/>
<reference evidence="1 2" key="1">
    <citation type="submission" date="2015-07" db="EMBL/GenBank/DDBJ databases">
        <authorList>
            <consortium name="Pathogen Informatics"/>
        </authorList>
    </citation>
    <scope>NUCLEOTIDE SEQUENCE [LARGE SCALE GENOMIC DNA]</scope>
    <source>
        <strain evidence="1 2">A325</strain>
    </source>
</reference>
<dbReference type="Proteomes" id="UP000046067">
    <property type="component" value="Unassembled WGS sequence"/>
</dbReference>
<sequence length="64" mass="6862">MINTSMVSRSPFAQLLIINEKVLPMPVVLITLITKPIPTSNTAVVAMFFAPCSNASMIAFGPIL</sequence>
<evidence type="ECO:0000313" key="1">
    <source>
        <dbReference type="EMBL" id="CSB96801.1"/>
    </source>
</evidence>